<evidence type="ECO:0000259" key="2">
    <source>
        <dbReference type="PROSITE" id="PS00028"/>
    </source>
</evidence>
<reference evidence="3" key="1">
    <citation type="submission" date="2023-10" db="EMBL/GenBank/DDBJ databases">
        <title>Genome assembly of Pristionchus species.</title>
        <authorList>
            <person name="Yoshida K."/>
            <person name="Sommer R.J."/>
        </authorList>
    </citation>
    <scope>NUCLEOTIDE SEQUENCE</scope>
    <source>
        <strain evidence="3">RS5133</strain>
    </source>
</reference>
<sequence length="114" mass="12662">QACIAFLCDCGVEVQSKAHSWCPISNFTLVRKEALTEHLKSRSTNVNPSQAMLKCPLCPNYYNSASSVYHHLWSGHNKSPKEAGIAFRCECGKESYSHSSHQANGKKVRYSPST</sequence>
<organism evidence="3 4">
    <name type="scientific">Pristionchus fissidentatus</name>
    <dbReference type="NCBI Taxonomy" id="1538716"/>
    <lineage>
        <taxon>Eukaryota</taxon>
        <taxon>Metazoa</taxon>
        <taxon>Ecdysozoa</taxon>
        <taxon>Nematoda</taxon>
        <taxon>Chromadorea</taxon>
        <taxon>Rhabditida</taxon>
        <taxon>Rhabditina</taxon>
        <taxon>Diplogasteromorpha</taxon>
        <taxon>Diplogasteroidea</taxon>
        <taxon>Neodiplogasteridae</taxon>
        <taxon>Pristionchus</taxon>
    </lineage>
</organism>
<feature type="compositionally biased region" description="Basic residues" evidence="1">
    <location>
        <begin position="104"/>
        <end position="114"/>
    </location>
</feature>
<dbReference type="Gene3D" id="3.30.160.60">
    <property type="entry name" value="Classic Zinc Finger"/>
    <property type="match status" value="1"/>
</dbReference>
<feature type="region of interest" description="Disordered" evidence="1">
    <location>
        <begin position="94"/>
        <end position="114"/>
    </location>
</feature>
<dbReference type="Proteomes" id="UP001432322">
    <property type="component" value="Unassembled WGS sequence"/>
</dbReference>
<gene>
    <name evidence="3" type="ORF">PFISCL1PPCAC_26000</name>
</gene>
<feature type="non-terminal residue" evidence="3">
    <location>
        <position position="114"/>
    </location>
</feature>
<keyword evidence="4" id="KW-1185">Reference proteome</keyword>
<dbReference type="AlphaFoldDB" id="A0AAV5WVK1"/>
<accession>A0AAV5WVK1</accession>
<dbReference type="EMBL" id="BTSY01000006">
    <property type="protein sequence ID" value="GMT34703.1"/>
    <property type="molecule type" value="Genomic_DNA"/>
</dbReference>
<comment type="caution">
    <text evidence="3">The sequence shown here is derived from an EMBL/GenBank/DDBJ whole genome shotgun (WGS) entry which is preliminary data.</text>
</comment>
<protein>
    <recommendedName>
        <fullName evidence="2">C2H2-type domain-containing protein</fullName>
    </recommendedName>
</protein>
<evidence type="ECO:0000256" key="1">
    <source>
        <dbReference type="SAM" id="MobiDB-lite"/>
    </source>
</evidence>
<proteinExistence type="predicted"/>
<feature type="non-terminal residue" evidence="3">
    <location>
        <position position="1"/>
    </location>
</feature>
<evidence type="ECO:0000313" key="3">
    <source>
        <dbReference type="EMBL" id="GMT34703.1"/>
    </source>
</evidence>
<feature type="domain" description="C2H2-type" evidence="2">
    <location>
        <begin position="55"/>
        <end position="76"/>
    </location>
</feature>
<dbReference type="InterPro" id="IPR013087">
    <property type="entry name" value="Znf_C2H2_type"/>
</dbReference>
<name>A0AAV5WVK1_9BILA</name>
<dbReference type="PROSITE" id="PS00028">
    <property type="entry name" value="ZINC_FINGER_C2H2_1"/>
    <property type="match status" value="1"/>
</dbReference>
<evidence type="ECO:0000313" key="4">
    <source>
        <dbReference type="Proteomes" id="UP001432322"/>
    </source>
</evidence>